<dbReference type="Proteomes" id="UP000250153">
    <property type="component" value="Chromosome"/>
</dbReference>
<protein>
    <submittedName>
        <fullName evidence="1">Uncharacterized protein</fullName>
    </submittedName>
</protein>
<evidence type="ECO:0000313" key="3">
    <source>
        <dbReference type="Proteomes" id="UP000250143"/>
    </source>
</evidence>
<keyword evidence="3" id="KW-1185">Reference proteome</keyword>
<organism evidence="1 4">
    <name type="scientific">Ligilactobacillus murinus</name>
    <dbReference type="NCBI Taxonomy" id="1622"/>
    <lineage>
        <taxon>Bacteria</taxon>
        <taxon>Bacillati</taxon>
        <taxon>Bacillota</taxon>
        <taxon>Bacilli</taxon>
        <taxon>Lactobacillales</taxon>
        <taxon>Lactobacillaceae</taxon>
        <taxon>Ligilactobacillus</taxon>
    </lineage>
</organism>
<evidence type="ECO:0000313" key="1">
    <source>
        <dbReference type="EMBL" id="AWZ37956.1"/>
    </source>
</evidence>
<reference evidence="3 4" key="1">
    <citation type="submission" date="2017-09" db="EMBL/GenBank/DDBJ databases">
        <title>Predominant Lactobacillus spp. isolated from feces of mice subjected to short-term calorie restriction.</title>
        <authorList>
            <person name="Zhang C."/>
            <person name="Zhao L."/>
            <person name="Pan F."/>
        </authorList>
    </citation>
    <scope>NUCLEOTIDE SEQUENCE [LARGE SCALE GENOMIC DNA]</scope>
    <source>
        <strain evidence="2 3">CR141</strain>
        <strain evidence="1 4">CR147</strain>
    </source>
</reference>
<dbReference type="Proteomes" id="UP000250143">
    <property type="component" value="Chromosome"/>
</dbReference>
<sequence>MFKSWLQLAQGALATEVIYNLLSAVGGGGALAMLQSKISGSKVGAFFHYNIKSGSKTAAICYHFRKNTDKKWEQSATTRPYNQ</sequence>
<proteinExistence type="predicted"/>
<dbReference type="EMBL" id="CP023565">
    <property type="protein sequence ID" value="AWZ37956.1"/>
    <property type="molecule type" value="Genomic_DNA"/>
</dbReference>
<name>A0AAD0P9U1_9LACO</name>
<gene>
    <name evidence="2" type="ORF">CPQ89_08490</name>
    <name evidence="1" type="ORF">CPS94_02975</name>
</gene>
<accession>A0AAD0P9U1</accession>
<dbReference type="AlphaFoldDB" id="A0AAD0P9U1"/>
<dbReference type="KEGG" id="lmur:CPS94_02975"/>
<evidence type="ECO:0000313" key="2">
    <source>
        <dbReference type="EMBL" id="AWZ41053.1"/>
    </source>
</evidence>
<dbReference type="EMBL" id="CP023566">
    <property type="protein sequence ID" value="AWZ41053.1"/>
    <property type="molecule type" value="Genomic_DNA"/>
</dbReference>
<evidence type="ECO:0000313" key="4">
    <source>
        <dbReference type="Proteomes" id="UP000250153"/>
    </source>
</evidence>